<evidence type="ECO:0000256" key="3">
    <source>
        <dbReference type="ARBA" id="ARBA00022989"/>
    </source>
</evidence>
<gene>
    <name evidence="6" type="ORF">DYU11_31060</name>
</gene>
<dbReference type="Pfam" id="PF01040">
    <property type="entry name" value="UbiA"/>
    <property type="match status" value="1"/>
</dbReference>
<keyword evidence="4 5" id="KW-0472">Membrane</keyword>
<evidence type="ECO:0000313" key="6">
    <source>
        <dbReference type="EMBL" id="RIV17685.1"/>
    </source>
</evidence>
<comment type="subcellular location">
    <subcellularLocation>
        <location evidence="1">Membrane</location>
        <topology evidence="1">Multi-pass membrane protein</topology>
    </subcellularLocation>
</comment>
<keyword evidence="6" id="KW-0830">Ubiquinone</keyword>
<feature type="transmembrane region" description="Helical" evidence="5">
    <location>
        <begin position="79"/>
        <end position="106"/>
    </location>
</feature>
<evidence type="ECO:0000256" key="2">
    <source>
        <dbReference type="ARBA" id="ARBA00022692"/>
    </source>
</evidence>
<dbReference type="AlphaFoldDB" id="A0A418LWK4"/>
<feature type="transmembrane region" description="Helical" evidence="5">
    <location>
        <begin position="200"/>
        <end position="224"/>
    </location>
</feature>
<organism evidence="6 7">
    <name type="scientific">Fibrisoma montanum</name>
    <dbReference type="NCBI Taxonomy" id="2305895"/>
    <lineage>
        <taxon>Bacteria</taxon>
        <taxon>Pseudomonadati</taxon>
        <taxon>Bacteroidota</taxon>
        <taxon>Cytophagia</taxon>
        <taxon>Cytophagales</taxon>
        <taxon>Spirosomataceae</taxon>
        <taxon>Fibrisoma</taxon>
    </lineage>
</organism>
<feature type="transmembrane region" description="Helical" evidence="5">
    <location>
        <begin position="161"/>
        <end position="179"/>
    </location>
</feature>
<comment type="caution">
    <text evidence="6">The sequence shown here is derived from an EMBL/GenBank/DDBJ whole genome shotgun (WGS) entry which is preliminary data.</text>
</comment>
<evidence type="ECO:0000313" key="7">
    <source>
        <dbReference type="Proteomes" id="UP000283523"/>
    </source>
</evidence>
<feature type="transmembrane region" description="Helical" evidence="5">
    <location>
        <begin position="230"/>
        <end position="248"/>
    </location>
</feature>
<keyword evidence="7" id="KW-1185">Reference proteome</keyword>
<accession>A0A418LWK4</accession>
<dbReference type="RefSeq" id="WP_119671651.1">
    <property type="nucleotide sequence ID" value="NZ_QXED01000016.1"/>
</dbReference>
<evidence type="ECO:0000256" key="4">
    <source>
        <dbReference type="ARBA" id="ARBA00023136"/>
    </source>
</evidence>
<dbReference type="Proteomes" id="UP000283523">
    <property type="component" value="Unassembled WGS sequence"/>
</dbReference>
<feature type="transmembrane region" description="Helical" evidence="5">
    <location>
        <begin position="38"/>
        <end position="59"/>
    </location>
</feature>
<feature type="transmembrane region" description="Helical" evidence="5">
    <location>
        <begin position="127"/>
        <end position="149"/>
    </location>
</feature>
<evidence type="ECO:0000256" key="5">
    <source>
        <dbReference type="SAM" id="Phobius"/>
    </source>
</evidence>
<feature type="transmembrane region" description="Helical" evidence="5">
    <location>
        <begin position="6"/>
        <end position="26"/>
    </location>
</feature>
<dbReference type="EMBL" id="QXED01000016">
    <property type="protein sequence ID" value="RIV17685.1"/>
    <property type="molecule type" value="Genomic_DNA"/>
</dbReference>
<keyword evidence="2 5" id="KW-0812">Transmembrane</keyword>
<dbReference type="GO" id="GO:0016765">
    <property type="term" value="F:transferase activity, transferring alkyl or aryl (other than methyl) groups"/>
    <property type="evidence" value="ECO:0007669"/>
    <property type="project" value="InterPro"/>
</dbReference>
<dbReference type="OrthoDB" id="665023at2"/>
<protein>
    <submittedName>
        <fullName evidence="6">Ubiquinone biosynthesis protein UbiA</fullName>
    </submittedName>
</protein>
<name>A0A418LWK4_9BACT</name>
<dbReference type="GO" id="GO:0016020">
    <property type="term" value="C:membrane"/>
    <property type="evidence" value="ECO:0007669"/>
    <property type="project" value="UniProtKB-SubCell"/>
</dbReference>
<proteinExistence type="predicted"/>
<sequence length="291" mass="33124">MDVRSIWLHLRVPFSIYLMPIFWFAVSQSPTIEVWRVGAVLLIVHLFVYPAANAYNSYFDKDEGSVTGIEAPPPVDKNLFWVSLTLDALAILLGVFVNGPFVLFVLIYGTVMKAYSYDRIRIKKYPVLSWLVISLLQGGFTYCMMYVAINDLPLSVLLQPSVLFGGALATFNILALYPVTQVYQHEEDASRGDMTISRLMGVRGTLVCTLVFFLFSIAGFYLFFDGKWPFYLMLLLLLPAVVFFLRWFPRVLRDPGRADYRSAMRMTKLTGWGMNAFFLILLGLTHSSLIQ</sequence>
<reference evidence="6 7" key="1">
    <citation type="submission" date="2018-08" db="EMBL/GenBank/DDBJ databases">
        <title>Fibrisoma montanum sp. nov., isolated from Danxia mountain soil.</title>
        <authorList>
            <person name="Huang Y."/>
        </authorList>
    </citation>
    <scope>NUCLEOTIDE SEQUENCE [LARGE SCALE GENOMIC DNA]</scope>
    <source>
        <strain evidence="6 7">HYT19</strain>
    </source>
</reference>
<dbReference type="InterPro" id="IPR000537">
    <property type="entry name" value="UbiA_prenyltransferase"/>
</dbReference>
<evidence type="ECO:0000256" key="1">
    <source>
        <dbReference type="ARBA" id="ARBA00004141"/>
    </source>
</evidence>
<feature type="transmembrane region" description="Helical" evidence="5">
    <location>
        <begin position="269"/>
        <end position="290"/>
    </location>
</feature>
<keyword evidence="3 5" id="KW-1133">Transmembrane helix</keyword>